<evidence type="ECO:0000256" key="13">
    <source>
        <dbReference type="ARBA" id="ARBA00029823"/>
    </source>
</evidence>
<dbReference type="Gene3D" id="1.10.8.750">
    <property type="entry name" value="Phosphoribosylformylglycinamidine synthase, linker domain"/>
    <property type="match status" value="1"/>
</dbReference>
<keyword evidence="12" id="KW-0315">Glutamine amidotransferase</keyword>
<evidence type="ECO:0000259" key="19">
    <source>
        <dbReference type="Pfam" id="PF18076"/>
    </source>
</evidence>
<dbReference type="HAMAP" id="MF_00419">
    <property type="entry name" value="PurL_1"/>
    <property type="match status" value="1"/>
</dbReference>
<dbReference type="InterPro" id="IPR040707">
    <property type="entry name" value="FGAR-AT_N"/>
</dbReference>
<dbReference type="InterPro" id="IPR036921">
    <property type="entry name" value="PurM-like_N_sf"/>
</dbReference>
<dbReference type="SUPFAM" id="SSF52317">
    <property type="entry name" value="Class I glutamine amidotransferase-like"/>
    <property type="match status" value="1"/>
</dbReference>
<comment type="catalytic activity">
    <reaction evidence="15">
        <text>N(2)-formyl-N(1)-(5-phospho-beta-D-ribosyl)glycinamide + L-glutamine + ATP + H2O = 2-formamido-N(1)-(5-O-phospho-beta-D-ribosyl)acetamidine + L-glutamate + ADP + phosphate + H(+)</text>
        <dbReference type="Rhea" id="RHEA:17129"/>
        <dbReference type="ChEBI" id="CHEBI:15377"/>
        <dbReference type="ChEBI" id="CHEBI:15378"/>
        <dbReference type="ChEBI" id="CHEBI:29985"/>
        <dbReference type="ChEBI" id="CHEBI:30616"/>
        <dbReference type="ChEBI" id="CHEBI:43474"/>
        <dbReference type="ChEBI" id="CHEBI:58359"/>
        <dbReference type="ChEBI" id="CHEBI:147286"/>
        <dbReference type="ChEBI" id="CHEBI:147287"/>
        <dbReference type="ChEBI" id="CHEBI:456216"/>
        <dbReference type="EC" id="6.3.5.3"/>
    </reaction>
</comment>
<dbReference type="InterPro" id="IPR029062">
    <property type="entry name" value="Class_I_gatase-like"/>
</dbReference>
<dbReference type="PANTHER" id="PTHR10099:SF1">
    <property type="entry name" value="PHOSPHORIBOSYLFORMYLGLYCINAMIDINE SYNTHASE"/>
    <property type="match status" value="1"/>
</dbReference>
<sequence>MTIKHFYRRPAISEFEIKRLIHRLNQQYSLSIESIDTEFCFNVEYLESNPITELEYKTLVWILSETFEPQNFSESSFFRGQDEISSKNVVVVEVGPRMNFTTTYSSNATSITNSCKIHSVKRIERSRRYKVESKHPLRVDQVQLFIDQVHDRMTECHYPQPLVSFDTGVVPKTVTFIPVMEEGRAALERINKEMGLAFDDSDLELYTDLFKNYLKRNPSDVECFDIGQSNSEHSRHWFFNGNLVIDGQIIPKTLFQIVKDTLRANPNNSLIAFSDNSSSIKGFETKVLVPKSSTEASPYIVGDRDQPILFTAETHNFPSGVAPFPGAETGTGGRIRDTHATGRGSIVVAGTVGYCVGNLNIPGYNLPWEDKSFQYPFNLANPLKIEIEASNGASDYGNKFGEPVIIGFTRSFGLRLPNGERREWIKPIMFSGGIGFMDGRHLKKASPEVGMLVVKAGGPAYRIGMGGGSASSMVGGDNKSELDFSAVQRGDAEMGQKLNRLIRACVESEIHGEPNPIVSVHDQGAGGAGNVLKEIADPLGAKIYLDRFHLGDPTLSAMEIWGAEYQEQDALLIHQKDRDFLLKISQRERLPVAFVGDVSGDGNAVVYDKDGSTPVNLPLEKVLQKMPPKTFIMERLPQENPPFSIPSELVIAGDQKIFEESLSRVLRLLSVGSKRFLINKVDRAVTGLVARQQCVGPLHTPVSDVAVISSGYFGVTGAATSIGEQPIKGFISAKSMAYLTVGEALTNLMWASITDLADIKCSGNWMWAAKLKGEGSQLYDACLEMHNVMVELGIAIDGGKDSLSMAAKAPTTGGTDELVKAPGTLVVSTYVGCDDITKTVTPDLKLTSAQDSVIVYLDLGCGNNFIGGSALAHVFSQVGNDSPIVDVKLLKSTFKVVQQLVKQQLITAGHDRSDGGLITTLVEMALAGNRGLNITLPRSLCNNNIDSFSALKLLFSEELGAVVEVRKENIQLVLSVLRQHGVPAYEIGHTNINTQVGQQDRFTVGVEGSSQVIYDIELSKLSYLWEETSYRLELIQANPSFIESEFREIQKRAIGGGRGPQFHLSFKPSPTIDASLLKTPDYRPKVAIIREEGSNGDREMAAAFQFAGFEPWDVTMSDLISGRFVLDQRFNGVAFVGGFSYGDVMDSAKGWAGAIKFNESVAKQFEDFYQRQNTFSIGLCNGCQLMALLGWVPWRGIESTKQPRFIHNASGRFESRFVSVTITPSNAIMLRGMEGSVLGCWSQHGEGRAYFNDQSILDDIKANHLSPIRYVDDSGSVTETYPYNPSGTPEGIASLCSRDGRHLAIMPHPERSFLSWQWPWMPENIKQQVGGLNQPSPWLRMFQNARIFCDQQLF</sequence>
<dbReference type="CDD" id="cd02203">
    <property type="entry name" value="PurL_repeat1"/>
    <property type="match status" value="1"/>
</dbReference>
<dbReference type="Pfam" id="PF02769">
    <property type="entry name" value="AIRS_C"/>
    <property type="match status" value="2"/>
</dbReference>
<dbReference type="CDD" id="cd01740">
    <property type="entry name" value="GATase1_FGAR_AT"/>
    <property type="match status" value="1"/>
</dbReference>
<comment type="similarity">
    <text evidence="3">In the N-terminal section; belongs to the FGAMS family.</text>
</comment>
<evidence type="ECO:0000256" key="6">
    <source>
        <dbReference type="ARBA" id="ARBA00022598"/>
    </source>
</evidence>
<feature type="domain" description="Phosphoribosylformylglycinamidine synthase N-terminal" evidence="19">
    <location>
        <begin position="83"/>
        <end position="159"/>
    </location>
</feature>
<feature type="domain" description="PurM-like C-terminal" evidence="17">
    <location>
        <begin position="449"/>
        <end position="608"/>
    </location>
</feature>
<evidence type="ECO:0000256" key="3">
    <source>
        <dbReference type="ARBA" id="ARBA00008608"/>
    </source>
</evidence>
<dbReference type="SUPFAM" id="SSF56042">
    <property type="entry name" value="PurM C-terminal domain-like"/>
    <property type="match status" value="2"/>
</dbReference>
<comment type="pathway">
    <text evidence="2">Purine metabolism; IMP biosynthesis via de novo pathway; 5-amino-1-(5-phospho-D-ribosyl)imidazole from N(2)-formyl-N(1)-(5-phospho-D-ribosyl)glycinamide: step 1/2.</text>
</comment>
<dbReference type="CDD" id="cd02204">
    <property type="entry name" value="PurL_repeat2"/>
    <property type="match status" value="1"/>
</dbReference>
<evidence type="ECO:0000256" key="7">
    <source>
        <dbReference type="ARBA" id="ARBA00022723"/>
    </source>
</evidence>
<dbReference type="InterPro" id="IPR036676">
    <property type="entry name" value="PurM-like_C_sf"/>
</dbReference>
<evidence type="ECO:0000313" key="21">
    <source>
        <dbReference type="EMBL" id="AOE43235.1"/>
    </source>
</evidence>
<dbReference type="NCBIfam" id="NF003672">
    <property type="entry name" value="PRK05297.1"/>
    <property type="match status" value="1"/>
</dbReference>
<dbReference type="NCBIfam" id="TIGR01735">
    <property type="entry name" value="FGAM_synt"/>
    <property type="match status" value="1"/>
</dbReference>
<keyword evidence="8" id="KW-0547">Nucleotide-binding</keyword>
<dbReference type="Gene3D" id="3.90.650.10">
    <property type="entry name" value="PurM-like C-terminal domain"/>
    <property type="match status" value="2"/>
</dbReference>
<dbReference type="FunFam" id="1.10.8.750:FF:000001">
    <property type="entry name" value="Putative phosphoribosylformylglycinamidine synthase"/>
    <property type="match status" value="1"/>
</dbReference>
<comment type="subcellular location">
    <subcellularLocation>
        <location evidence="1">Cytoplasm</location>
    </subcellularLocation>
</comment>
<dbReference type="SUPFAM" id="SSF109736">
    <property type="entry name" value="FGAM synthase PurL, linker domain"/>
    <property type="match status" value="1"/>
</dbReference>
<dbReference type="Pfam" id="PF18076">
    <property type="entry name" value="FGAR-AT_N"/>
    <property type="match status" value="1"/>
</dbReference>
<evidence type="ECO:0000259" key="17">
    <source>
        <dbReference type="Pfam" id="PF02769"/>
    </source>
</evidence>
<evidence type="ECO:0000256" key="12">
    <source>
        <dbReference type="ARBA" id="ARBA00022962"/>
    </source>
</evidence>
<evidence type="ECO:0000256" key="4">
    <source>
        <dbReference type="ARBA" id="ARBA00012747"/>
    </source>
</evidence>
<dbReference type="SUPFAM" id="SSF82697">
    <property type="entry name" value="PurS-like"/>
    <property type="match status" value="1"/>
</dbReference>
<dbReference type="InterPro" id="IPR041609">
    <property type="entry name" value="PurL_linker"/>
</dbReference>
<feature type="domain" description="FGAR-AT PurM N-terminal-like" evidence="20">
    <location>
        <begin position="673"/>
        <end position="830"/>
    </location>
</feature>
<dbReference type="InterPro" id="IPR055181">
    <property type="entry name" value="FGAR-AT_PurM_N-like"/>
</dbReference>
<accession>A0A1L2FUT9</accession>
<evidence type="ECO:0000256" key="10">
    <source>
        <dbReference type="ARBA" id="ARBA00022840"/>
    </source>
</evidence>
<dbReference type="FunFam" id="3.30.1330.10:FF:000009">
    <property type="entry name" value="Probable phosphoribosylformylglycinamidine synthase"/>
    <property type="match status" value="1"/>
</dbReference>
<dbReference type="InterPro" id="IPR010918">
    <property type="entry name" value="PurM-like_C_dom"/>
</dbReference>
<dbReference type="Pfam" id="PF13507">
    <property type="entry name" value="GATase_5"/>
    <property type="match status" value="1"/>
</dbReference>
<dbReference type="InterPro" id="IPR010073">
    <property type="entry name" value="PurL_large"/>
</dbReference>
<name>A0A1L2FUT9_9MYCE</name>
<dbReference type="Gene3D" id="3.30.1330.10">
    <property type="entry name" value="PurM-like, N-terminal domain"/>
    <property type="match status" value="2"/>
</dbReference>
<dbReference type="GO" id="GO:0005737">
    <property type="term" value="C:cytoplasm"/>
    <property type="evidence" value="ECO:0007669"/>
    <property type="project" value="UniProtKB-SubCell"/>
</dbReference>
<dbReference type="UniPathway" id="UPA00074">
    <property type="reaction ID" value="UER00128"/>
</dbReference>
<evidence type="ECO:0000256" key="14">
    <source>
        <dbReference type="ARBA" id="ARBA00032632"/>
    </source>
</evidence>
<dbReference type="GO" id="GO:0006189">
    <property type="term" value="P:'de novo' IMP biosynthetic process"/>
    <property type="evidence" value="ECO:0007669"/>
    <property type="project" value="UniProtKB-UniPathway"/>
</dbReference>
<dbReference type="GO" id="GO:0004642">
    <property type="term" value="F:phosphoribosylformylglycinamidine synthase activity"/>
    <property type="evidence" value="ECO:0007669"/>
    <property type="project" value="UniProtKB-EC"/>
</dbReference>
<dbReference type="GO" id="GO:0046872">
    <property type="term" value="F:metal ion binding"/>
    <property type="evidence" value="ECO:0007669"/>
    <property type="project" value="UniProtKB-KW"/>
</dbReference>
<keyword evidence="10" id="KW-0067">ATP-binding</keyword>
<gene>
    <name evidence="21" type="primary">purL</name>
</gene>
<evidence type="ECO:0000256" key="16">
    <source>
        <dbReference type="ARBA" id="ARBA00057317"/>
    </source>
</evidence>
<keyword evidence="6" id="KW-0436">Ligase</keyword>
<keyword evidence="9" id="KW-0658">Purine biosynthesis</keyword>
<evidence type="ECO:0000256" key="15">
    <source>
        <dbReference type="ARBA" id="ARBA00052585"/>
    </source>
</evidence>
<evidence type="ECO:0000259" key="18">
    <source>
        <dbReference type="Pfam" id="PF18072"/>
    </source>
</evidence>
<dbReference type="FunFam" id="3.90.650.10:FF:000018">
    <property type="entry name" value="Phosphoribosylformylglycinamidine synthase"/>
    <property type="match status" value="1"/>
</dbReference>
<dbReference type="PROSITE" id="PS51273">
    <property type="entry name" value="GATASE_TYPE_1"/>
    <property type="match status" value="1"/>
</dbReference>
<evidence type="ECO:0000256" key="11">
    <source>
        <dbReference type="ARBA" id="ARBA00022842"/>
    </source>
</evidence>
<evidence type="ECO:0000256" key="2">
    <source>
        <dbReference type="ARBA" id="ARBA00004920"/>
    </source>
</evidence>
<dbReference type="SMART" id="SM01211">
    <property type="entry name" value="GATase_5"/>
    <property type="match status" value="1"/>
</dbReference>
<evidence type="ECO:0000259" key="20">
    <source>
        <dbReference type="Pfam" id="PF22689"/>
    </source>
</evidence>
<evidence type="ECO:0000256" key="5">
    <source>
        <dbReference type="ARBA" id="ARBA00022490"/>
    </source>
</evidence>
<dbReference type="FunFam" id="3.30.1330.10:FF:000007">
    <property type="entry name" value="Phosphoribosylformylglycinamidine synthase, putative"/>
    <property type="match status" value="1"/>
</dbReference>
<evidence type="ECO:0000256" key="9">
    <source>
        <dbReference type="ARBA" id="ARBA00022755"/>
    </source>
</evidence>
<dbReference type="Pfam" id="PF18072">
    <property type="entry name" value="FGAR-AT_linker"/>
    <property type="match status" value="1"/>
</dbReference>
<keyword evidence="11" id="KW-0460">Magnesium</keyword>
<protein>
    <recommendedName>
        <fullName evidence="4">phosphoribosylformylglycinamidine synthase</fullName>
        <ecNumber evidence="4">6.3.5.3</ecNumber>
    </recommendedName>
    <alternativeName>
        <fullName evidence="14">Formylglycinamide ribonucleotide amidotransferase</fullName>
    </alternativeName>
    <alternativeName>
        <fullName evidence="13">Formylglycinamide ribotide amidotransferase</fullName>
    </alternativeName>
</protein>
<dbReference type="EMBL" id="KX539391">
    <property type="protein sequence ID" value="AOE43235.1"/>
    <property type="molecule type" value="Genomic_DNA"/>
</dbReference>
<dbReference type="SUPFAM" id="SSF55326">
    <property type="entry name" value="PurM N-terminal domain-like"/>
    <property type="match status" value="2"/>
</dbReference>
<dbReference type="Gene3D" id="3.40.50.880">
    <property type="match status" value="1"/>
</dbReference>
<comment type="function">
    <text evidence="16">Phosphoribosylformylglycinamidine synthase involved in the purines biosynthetic pathway. Catalyzes the ATP-dependent conversion of formylglycinamide ribonucleotide (FGAR) and glutamine to yield formylglycinamidine ribonucleotide (FGAM) and glutamate.</text>
</comment>
<keyword evidence="5" id="KW-0963">Cytoplasm</keyword>
<dbReference type="PANTHER" id="PTHR10099">
    <property type="entry name" value="PHOSPHORIBOSYLFORMYLGLYCINAMIDINE SYNTHASE"/>
    <property type="match status" value="1"/>
</dbReference>
<evidence type="ECO:0000256" key="1">
    <source>
        <dbReference type="ARBA" id="ARBA00004496"/>
    </source>
</evidence>
<dbReference type="GO" id="GO:0005524">
    <property type="term" value="F:ATP binding"/>
    <property type="evidence" value="ECO:0007669"/>
    <property type="project" value="UniProtKB-KW"/>
</dbReference>
<feature type="domain" description="Phosphoribosylformylglycinamidine synthase linker" evidence="18">
    <location>
        <begin position="187"/>
        <end position="236"/>
    </location>
</feature>
<dbReference type="EC" id="6.3.5.3" evidence="4"/>
<feature type="domain" description="PurM-like C-terminal" evidence="17">
    <location>
        <begin position="862"/>
        <end position="990"/>
    </location>
</feature>
<proteinExistence type="inferred from homology"/>
<keyword evidence="7" id="KW-0479">Metal-binding</keyword>
<organism evidence="21">
    <name type="scientific">Coremiostelium polycephalum</name>
    <dbReference type="NCBI Taxonomy" id="142831"/>
    <lineage>
        <taxon>Eukaryota</taxon>
        <taxon>Amoebozoa</taxon>
        <taxon>Evosea</taxon>
        <taxon>Eumycetozoa</taxon>
        <taxon>Dictyostelia</taxon>
        <taxon>Dictyosteliales</taxon>
        <taxon>Coremiostelium</taxon>
    </lineage>
</organism>
<dbReference type="InterPro" id="IPR036604">
    <property type="entry name" value="PurS-like_sf"/>
</dbReference>
<reference evidence="21" key="1">
    <citation type="submission" date="2016-06" db="EMBL/GenBank/DDBJ databases">
        <title>A core phylogeny of Dictyostelia derived from 50 functionally divergent proteins retrieved from five existing and six newly sequenced genomes.</title>
        <authorList>
            <person name="Singh R."/>
            <person name="Schilde C."/>
            <person name="Gezzard T."/>
            <person name="Schaap P."/>
        </authorList>
    </citation>
    <scope>NUCLEOTIDE SEQUENCE</scope>
    <source>
        <strain evidence="21">MY1-1</strain>
    </source>
</reference>
<dbReference type="Pfam" id="PF22689">
    <property type="entry name" value="FGAR-AT_PurM_N-like"/>
    <property type="match status" value="1"/>
</dbReference>
<evidence type="ECO:0000256" key="8">
    <source>
        <dbReference type="ARBA" id="ARBA00022741"/>
    </source>
</evidence>